<keyword evidence="3" id="KW-1185">Reference proteome</keyword>
<sequence>MGVEWVILGVTVFVIVFSIIIFKETVNSNKTSLQSSPIKSSSIALLAANTKLARDEFPLSANQHAALWREAVAGELSFLLLIIYIQMMRVDGMNDKKQQLVSDTIEQWSGAMASLLGLESTEASRTLVKQQLAKKAASYMPMIAQILHDSITTDVNGDCVAQYDIYRKFLEFMDDNLQVKVTSRPADGISGAMSYIASLQNYHEIMFLQIIDEQFASMTLRGGEILTDNDKIEAKQRAIFLADVIIGFAEACIQHRAQIGLI</sequence>
<dbReference type="AlphaFoldDB" id="A0A1S9ZWM6"/>
<dbReference type="EMBL" id="MUXU01000062">
    <property type="protein sequence ID" value="OOR87789.1"/>
    <property type="molecule type" value="Genomic_DNA"/>
</dbReference>
<keyword evidence="1" id="KW-0812">Transmembrane</keyword>
<accession>A0A1S9ZWM6</accession>
<proteinExistence type="predicted"/>
<evidence type="ECO:0000313" key="2">
    <source>
        <dbReference type="EMBL" id="OOR87789.1"/>
    </source>
</evidence>
<feature type="transmembrane region" description="Helical" evidence="1">
    <location>
        <begin position="5"/>
        <end position="22"/>
    </location>
</feature>
<keyword evidence="1" id="KW-0472">Membrane</keyword>
<organism evidence="2 3">
    <name type="scientific">Moraxella caviae</name>
    <dbReference type="NCBI Taxonomy" id="34060"/>
    <lineage>
        <taxon>Bacteria</taxon>
        <taxon>Pseudomonadati</taxon>
        <taxon>Pseudomonadota</taxon>
        <taxon>Gammaproteobacteria</taxon>
        <taxon>Moraxellales</taxon>
        <taxon>Moraxellaceae</taxon>
        <taxon>Moraxella</taxon>
    </lineage>
</organism>
<protein>
    <submittedName>
        <fullName evidence="2">Uncharacterized protein</fullName>
    </submittedName>
</protein>
<keyword evidence="1" id="KW-1133">Transmembrane helix</keyword>
<evidence type="ECO:0000313" key="3">
    <source>
        <dbReference type="Proteomes" id="UP000190435"/>
    </source>
</evidence>
<feature type="transmembrane region" description="Helical" evidence="1">
    <location>
        <begin position="66"/>
        <end position="87"/>
    </location>
</feature>
<name>A0A1S9ZWM6_9GAMM</name>
<dbReference type="STRING" id="34060.B0181_09540"/>
<evidence type="ECO:0000256" key="1">
    <source>
        <dbReference type="SAM" id="Phobius"/>
    </source>
</evidence>
<gene>
    <name evidence="2" type="ORF">B0181_09540</name>
</gene>
<dbReference type="Proteomes" id="UP000190435">
    <property type="component" value="Unassembled WGS sequence"/>
</dbReference>
<reference evidence="2 3" key="1">
    <citation type="submission" date="2017-02" db="EMBL/GenBank/DDBJ databases">
        <title>Draft genome sequence of Moraxella caviae CCUG 355 type strain.</title>
        <authorList>
            <person name="Engstrom-Jakobsson H."/>
            <person name="Salva-Serra F."/>
            <person name="Thorell K."/>
            <person name="Gonzales-Siles L."/>
            <person name="Karlsson R."/>
            <person name="Boulund F."/>
            <person name="Engstrand L."/>
            <person name="Moore E."/>
        </authorList>
    </citation>
    <scope>NUCLEOTIDE SEQUENCE [LARGE SCALE GENOMIC DNA]</scope>
    <source>
        <strain evidence="2 3">CCUG 355</strain>
    </source>
</reference>
<comment type="caution">
    <text evidence="2">The sequence shown here is derived from an EMBL/GenBank/DDBJ whole genome shotgun (WGS) entry which is preliminary data.</text>
</comment>